<reference evidence="1" key="1">
    <citation type="submission" date="2021-01" db="EMBL/GenBank/DDBJ databases">
        <authorList>
            <consortium name="Genoscope - CEA"/>
            <person name="William W."/>
        </authorList>
    </citation>
    <scope>NUCLEOTIDE SEQUENCE</scope>
</reference>
<evidence type="ECO:0000313" key="2">
    <source>
        <dbReference type="Proteomes" id="UP000692954"/>
    </source>
</evidence>
<dbReference type="AlphaFoldDB" id="A0A8S1Q1K6"/>
<comment type="caution">
    <text evidence="1">The sequence shown here is derived from an EMBL/GenBank/DDBJ whole genome shotgun (WGS) entry which is preliminary data.</text>
</comment>
<accession>A0A8S1Q1K6</accession>
<evidence type="ECO:0000313" key="1">
    <source>
        <dbReference type="EMBL" id="CAD8108769.1"/>
    </source>
</evidence>
<proteinExistence type="predicted"/>
<name>A0A8S1Q1K6_9CILI</name>
<sequence>MRKRLGAFHADSIEQFMQLSQQTQELTSNYKLKGNLLELKQIQDTDKDTNTSTQGEEIDLKEYQNINILIVDNTNQIEDIFKYCDTPIEPKFNYHLEYCSKVETSNQKQNHFHFWIINQESPLYSDLINVYFTIADAYIYLYSKSMELEFQQFTEKVRLLHNNKISIIYKIVNSKRISSMNNFQDKESIKEVTLQSLDEVLKRIKDQYF</sequence>
<organism evidence="1 2">
    <name type="scientific">Paramecium sonneborni</name>
    <dbReference type="NCBI Taxonomy" id="65129"/>
    <lineage>
        <taxon>Eukaryota</taxon>
        <taxon>Sar</taxon>
        <taxon>Alveolata</taxon>
        <taxon>Ciliophora</taxon>
        <taxon>Intramacronucleata</taxon>
        <taxon>Oligohymenophorea</taxon>
        <taxon>Peniculida</taxon>
        <taxon>Parameciidae</taxon>
        <taxon>Paramecium</taxon>
    </lineage>
</organism>
<protein>
    <submittedName>
        <fullName evidence="1">Uncharacterized protein</fullName>
    </submittedName>
</protein>
<dbReference type="EMBL" id="CAJJDN010000092">
    <property type="protein sequence ID" value="CAD8108769.1"/>
    <property type="molecule type" value="Genomic_DNA"/>
</dbReference>
<gene>
    <name evidence="1" type="ORF">PSON_ATCC_30995.1.T0920062</name>
</gene>
<dbReference type="Proteomes" id="UP000692954">
    <property type="component" value="Unassembled WGS sequence"/>
</dbReference>
<keyword evidence="2" id="KW-1185">Reference proteome</keyword>
<dbReference type="OrthoDB" id="296519at2759"/>